<protein>
    <submittedName>
        <fullName evidence="1">Uncharacterized protein</fullName>
    </submittedName>
</protein>
<reference evidence="1" key="1">
    <citation type="submission" date="2015-09" db="EMBL/GenBank/DDBJ databases">
        <title>De novo assembly of Pectinophora gossypiella (Pink Bollworm) gut transcriptome.</title>
        <authorList>
            <person name="Tassone E.E."/>
        </authorList>
    </citation>
    <scope>NUCLEOTIDE SEQUENCE</scope>
</reference>
<name>A0A1E1WP85_PECGO</name>
<accession>A0A1E1WP85</accession>
<proteinExistence type="predicted"/>
<sequence>LYAKLVVYDSGSGELTQKSVASLSRCIRSSKGIVQFATKSSGGIAASWNTVIPKLKNHVRLNYLSFSNLECTMQTQGDSIRTKKCLDRKSQQIRKKRKREEATK</sequence>
<dbReference type="AlphaFoldDB" id="A0A1E1WP85"/>
<evidence type="ECO:0000313" key="1">
    <source>
        <dbReference type="EMBL" id="JAT88863.1"/>
    </source>
</evidence>
<organism evidence="1">
    <name type="scientific">Pectinophora gossypiella</name>
    <name type="common">Cotton pink bollworm</name>
    <name type="synonym">Depressaria gossypiella</name>
    <dbReference type="NCBI Taxonomy" id="13191"/>
    <lineage>
        <taxon>Eukaryota</taxon>
        <taxon>Metazoa</taxon>
        <taxon>Ecdysozoa</taxon>
        <taxon>Arthropoda</taxon>
        <taxon>Hexapoda</taxon>
        <taxon>Insecta</taxon>
        <taxon>Pterygota</taxon>
        <taxon>Neoptera</taxon>
        <taxon>Endopterygota</taxon>
        <taxon>Lepidoptera</taxon>
        <taxon>Glossata</taxon>
        <taxon>Ditrysia</taxon>
        <taxon>Gelechioidea</taxon>
        <taxon>Gelechiidae</taxon>
        <taxon>Apatetrinae</taxon>
        <taxon>Pectinophora</taxon>
    </lineage>
</organism>
<gene>
    <name evidence="1" type="ORF">g.10561</name>
</gene>
<dbReference type="EMBL" id="GDQN01002191">
    <property type="protein sequence ID" value="JAT88863.1"/>
    <property type="molecule type" value="Transcribed_RNA"/>
</dbReference>
<feature type="non-terminal residue" evidence="1">
    <location>
        <position position="1"/>
    </location>
</feature>